<protein>
    <submittedName>
        <fullName evidence="1">Uncharacterized protein</fullName>
    </submittedName>
</protein>
<dbReference type="Proteomes" id="UP001306592">
    <property type="component" value="Unassembled WGS sequence"/>
</dbReference>
<dbReference type="RefSeq" id="WP_336202311.1">
    <property type="nucleotide sequence ID" value="NZ_JBANEI010000001.1"/>
</dbReference>
<gene>
    <name evidence="1" type="ORF">V8N49_02580</name>
</gene>
<sequence length="58" mass="6842">MRASRYSPLFCDRCRALAFAITELSHPIARDVLHWIRVERLDMLSLRFEPQEVVLELA</sequence>
<accession>A0ABU8DAQ1</accession>
<organism evidence="1 2">
    <name type="scientific">Erwinia aphidicola</name>
    <dbReference type="NCBI Taxonomy" id="68334"/>
    <lineage>
        <taxon>Bacteria</taxon>
        <taxon>Pseudomonadati</taxon>
        <taxon>Pseudomonadota</taxon>
        <taxon>Gammaproteobacteria</taxon>
        <taxon>Enterobacterales</taxon>
        <taxon>Erwiniaceae</taxon>
        <taxon>Erwinia</taxon>
    </lineage>
</organism>
<comment type="caution">
    <text evidence="1">The sequence shown here is derived from an EMBL/GenBank/DDBJ whole genome shotgun (WGS) entry which is preliminary data.</text>
</comment>
<name>A0ABU8DAQ1_ERWAP</name>
<evidence type="ECO:0000313" key="2">
    <source>
        <dbReference type="Proteomes" id="UP001306592"/>
    </source>
</evidence>
<reference evidence="1 2" key="1">
    <citation type="submission" date="2024-02" db="EMBL/GenBank/DDBJ databases">
        <title>First report Erwinia aphidicola in onion in Chile.</title>
        <authorList>
            <person name="Valenzuela M."/>
            <person name="Pena M."/>
            <person name="Dutta B."/>
        </authorList>
    </citation>
    <scope>NUCLEOTIDE SEQUENCE [LARGE SCALE GENOMIC DNA]</scope>
    <source>
        <strain evidence="1 2">QCJ3A</strain>
    </source>
</reference>
<keyword evidence="2" id="KW-1185">Reference proteome</keyword>
<dbReference type="EMBL" id="JBANEI010000001">
    <property type="protein sequence ID" value="MEI2680550.1"/>
    <property type="molecule type" value="Genomic_DNA"/>
</dbReference>
<proteinExistence type="predicted"/>
<evidence type="ECO:0000313" key="1">
    <source>
        <dbReference type="EMBL" id="MEI2680550.1"/>
    </source>
</evidence>